<dbReference type="InterPro" id="IPR022441">
    <property type="entry name" value="Para_beta_helix_rpt-2"/>
</dbReference>
<dbReference type="EMBL" id="JACDUL010000002">
    <property type="protein sequence ID" value="MBA2862013.1"/>
    <property type="molecule type" value="Genomic_DNA"/>
</dbReference>
<organism evidence="2 3">
    <name type="scientific">Methanococcus maripaludis</name>
    <name type="common">Methanococcus deltae</name>
    <dbReference type="NCBI Taxonomy" id="39152"/>
    <lineage>
        <taxon>Archaea</taxon>
        <taxon>Methanobacteriati</taxon>
        <taxon>Methanobacteriota</taxon>
        <taxon>Methanomada group</taxon>
        <taxon>Methanococci</taxon>
        <taxon>Methanococcales</taxon>
        <taxon>Methanococcaceae</taxon>
        <taxon>Methanococcus</taxon>
    </lineage>
</organism>
<dbReference type="AlphaFoldDB" id="A0A7J9PFI1"/>
<accession>A0A7J9PFI1</accession>
<name>A0A7J9PFI1_METMI</name>
<comment type="caution">
    <text evidence="2">The sequence shown here is derived from an EMBL/GenBank/DDBJ whole genome shotgun (WGS) entry which is preliminary data.</text>
</comment>
<proteinExistence type="predicted"/>
<sequence length="215" mass="23114">MIKISYKPLIALALAVMMSLVAVSAAPTGDQGNTRYINSSGEINDSGKYLLMNDITGPIIITSDDVTFDGNGYCISGDSFGVYLIDCKGATVRDTTISCQLAGIVLQNATNCMIEKNNVTGCYHGIALLCGSDENKIINNDVCNNNLGCYGGGGILALSCDCDGNKIHANTVLDNGYWYFTSWWPDLEKEFVPNDISLDEEVNDISGNHVTPEEE</sequence>
<gene>
    <name evidence="2" type="ORF">HNP90_000892</name>
</gene>
<feature type="domain" description="Periplasmic copper-binding protein NosD beta helix" evidence="1">
    <location>
        <begin position="57"/>
        <end position="177"/>
    </location>
</feature>
<dbReference type="Gene3D" id="2.160.20.10">
    <property type="entry name" value="Single-stranded right-handed beta-helix, Pectin lyase-like"/>
    <property type="match status" value="1"/>
</dbReference>
<dbReference type="InterPro" id="IPR011050">
    <property type="entry name" value="Pectin_lyase_fold/virulence"/>
</dbReference>
<dbReference type="Proteomes" id="UP000533207">
    <property type="component" value="Unassembled WGS sequence"/>
</dbReference>
<reference evidence="2 3" key="1">
    <citation type="submission" date="2020-07" db="EMBL/GenBank/DDBJ databases">
        <title>Genomic Encyclopedia of Type Strains, Phase IV (KMG-V): Genome sequencing to study the core and pangenomes of soil and plant-associated prokaryotes.</title>
        <authorList>
            <person name="Whitman W."/>
        </authorList>
    </citation>
    <scope>NUCLEOTIDE SEQUENCE [LARGE SCALE GENOMIC DNA]</scope>
    <source>
        <strain evidence="2 3">C8</strain>
    </source>
</reference>
<dbReference type="NCBIfam" id="TIGR03804">
    <property type="entry name" value="para_beta_helix"/>
    <property type="match status" value="1"/>
</dbReference>
<dbReference type="InterPro" id="IPR007742">
    <property type="entry name" value="NosD_dom"/>
</dbReference>
<protein>
    <submittedName>
        <fullName evidence="2">Parallel beta-helix repeat protein</fullName>
    </submittedName>
</protein>
<evidence type="ECO:0000259" key="1">
    <source>
        <dbReference type="Pfam" id="PF05048"/>
    </source>
</evidence>
<evidence type="ECO:0000313" key="2">
    <source>
        <dbReference type="EMBL" id="MBA2862013.1"/>
    </source>
</evidence>
<evidence type="ECO:0000313" key="3">
    <source>
        <dbReference type="Proteomes" id="UP000533207"/>
    </source>
</evidence>
<dbReference type="InterPro" id="IPR012334">
    <property type="entry name" value="Pectin_lyas_fold"/>
</dbReference>
<dbReference type="Pfam" id="PF05048">
    <property type="entry name" value="NosD"/>
    <property type="match status" value="1"/>
</dbReference>
<dbReference type="SUPFAM" id="SSF51126">
    <property type="entry name" value="Pectin lyase-like"/>
    <property type="match status" value="1"/>
</dbReference>
<dbReference type="RefSeq" id="WP_011976647.1">
    <property type="nucleotide sequence ID" value="NZ_JACDUL010000002.1"/>
</dbReference>